<gene>
    <name evidence="1" type="ORF">AGLY_014981</name>
</gene>
<reference evidence="1 2" key="1">
    <citation type="submission" date="2019-08" db="EMBL/GenBank/DDBJ databases">
        <title>The genome of the soybean aphid Biotype 1, its phylome, world population structure and adaptation to the North American continent.</title>
        <authorList>
            <person name="Giordano R."/>
            <person name="Donthu R.K."/>
            <person name="Hernandez A.G."/>
            <person name="Wright C.L."/>
            <person name="Zimin A.V."/>
        </authorList>
    </citation>
    <scope>NUCLEOTIDE SEQUENCE [LARGE SCALE GENOMIC DNA]</scope>
    <source>
        <tissue evidence="1">Whole aphids</tissue>
    </source>
</reference>
<keyword evidence="2" id="KW-1185">Reference proteome</keyword>
<dbReference type="Proteomes" id="UP000475862">
    <property type="component" value="Unassembled WGS sequence"/>
</dbReference>
<protein>
    <submittedName>
        <fullName evidence="1">Uncharacterized protein</fullName>
    </submittedName>
</protein>
<comment type="caution">
    <text evidence="1">The sequence shown here is derived from an EMBL/GenBank/DDBJ whole genome shotgun (WGS) entry which is preliminary data.</text>
</comment>
<organism evidence="1 2">
    <name type="scientific">Aphis glycines</name>
    <name type="common">Soybean aphid</name>
    <dbReference type="NCBI Taxonomy" id="307491"/>
    <lineage>
        <taxon>Eukaryota</taxon>
        <taxon>Metazoa</taxon>
        <taxon>Ecdysozoa</taxon>
        <taxon>Arthropoda</taxon>
        <taxon>Hexapoda</taxon>
        <taxon>Insecta</taxon>
        <taxon>Pterygota</taxon>
        <taxon>Neoptera</taxon>
        <taxon>Paraneoptera</taxon>
        <taxon>Hemiptera</taxon>
        <taxon>Sternorrhyncha</taxon>
        <taxon>Aphidomorpha</taxon>
        <taxon>Aphidoidea</taxon>
        <taxon>Aphididae</taxon>
        <taxon>Aphidini</taxon>
        <taxon>Aphis</taxon>
        <taxon>Aphis</taxon>
    </lineage>
</organism>
<dbReference type="EMBL" id="VYZN01000065">
    <property type="protein sequence ID" value="KAE9524931.1"/>
    <property type="molecule type" value="Genomic_DNA"/>
</dbReference>
<name>A0A6G0T4U3_APHGL</name>
<sequence>MDFIKTKQLTETEINYLYISVSTMHIVVSEFLDLTIDGRALFHHYIMDMLIEYRLVQTGSCQTFAFADNIYKIISKRSLGIQPVLKTIYKTLYRFTILDISVVFVERWSTAEVRRTVQNLFKAVIFKYIKIACECQPFFRGHTVRLVKLYDANRNTLSHIIKWNTYDIHIKYKHKYFLNRIYNITIHFFFNVFITNDSVIKDKMKVD</sequence>
<dbReference type="AlphaFoldDB" id="A0A6G0T4U3"/>
<accession>A0A6G0T4U3</accession>
<evidence type="ECO:0000313" key="2">
    <source>
        <dbReference type="Proteomes" id="UP000475862"/>
    </source>
</evidence>
<evidence type="ECO:0000313" key="1">
    <source>
        <dbReference type="EMBL" id="KAE9524931.1"/>
    </source>
</evidence>
<proteinExistence type="predicted"/>